<dbReference type="AlphaFoldDB" id="A0A5A8F4M3"/>
<dbReference type="InterPro" id="IPR011604">
    <property type="entry name" value="PDDEXK-like_dom_sf"/>
</dbReference>
<reference evidence="2 3" key="1">
    <citation type="submission" date="2019-06" db="EMBL/GenBank/DDBJ databases">
        <title>Genomic insights into carbon and energy metabolism of Deferribacter autotrophicus revealed new metabolic traits in the phylum Deferribacteres.</title>
        <authorList>
            <person name="Slobodkin A.I."/>
            <person name="Slobodkina G.B."/>
            <person name="Allioux M."/>
            <person name="Alain K."/>
            <person name="Jebbar M."/>
            <person name="Shadrin V."/>
            <person name="Kublanov I.V."/>
            <person name="Toshchakov S.V."/>
            <person name="Bonch-Osmolovskaya E.A."/>
        </authorList>
    </citation>
    <scope>NUCLEOTIDE SEQUENCE [LARGE SCALE GENOMIC DNA]</scope>
    <source>
        <strain evidence="2 3">SL50</strain>
    </source>
</reference>
<sequence length="312" mass="36078">MIHEIIKKYLPKIIKEKSEIELGNRKEYIGASDIAQCSRKVVLSKLNPVEHDVETLIRLQRGHLTENLLKMIFDKTPYKYTTQMELTHPDLPYLKAHLDFVFYTKDMSKIGVLELKTVSSMPDEPHESWIQQLHFQLGLMILKYPDAEIKGSVLVININTGEMKEFNNYEPNNVIFNALLEKAKKIKMALDGQIEPKTEQGFLCSSCPYKTDCPALIKGEKVEFPDDMKQRVKKLKELVKIEKETKSLKNEIKLYMESIGIKTGIADDIIVQYQSRKGRKTLDEKALKEAYPEIDITPFYKEGDPYSFITLK</sequence>
<dbReference type="EMBL" id="VFJB01000007">
    <property type="protein sequence ID" value="KAA0257543.1"/>
    <property type="molecule type" value="Genomic_DNA"/>
</dbReference>
<feature type="coiled-coil region" evidence="1">
    <location>
        <begin position="231"/>
        <end position="258"/>
    </location>
</feature>
<organism evidence="2 3">
    <name type="scientific">Deferribacter autotrophicus</name>
    <dbReference type="NCBI Taxonomy" id="500465"/>
    <lineage>
        <taxon>Bacteria</taxon>
        <taxon>Pseudomonadati</taxon>
        <taxon>Deferribacterota</taxon>
        <taxon>Deferribacteres</taxon>
        <taxon>Deferribacterales</taxon>
        <taxon>Deferribacteraceae</taxon>
        <taxon>Deferribacter</taxon>
    </lineage>
</organism>
<evidence type="ECO:0000256" key="1">
    <source>
        <dbReference type="SAM" id="Coils"/>
    </source>
</evidence>
<accession>A0A5A8F4M3</accession>
<gene>
    <name evidence="2" type="ORF">FHQ18_09375</name>
</gene>
<keyword evidence="1" id="KW-0175">Coiled coil</keyword>
<evidence type="ECO:0000313" key="3">
    <source>
        <dbReference type="Proteomes" id="UP000322876"/>
    </source>
</evidence>
<evidence type="ECO:0000313" key="2">
    <source>
        <dbReference type="EMBL" id="KAA0257543.1"/>
    </source>
</evidence>
<dbReference type="OrthoDB" id="5391691at2"/>
<name>A0A5A8F4M3_9BACT</name>
<dbReference type="Gene3D" id="3.90.320.10">
    <property type="match status" value="1"/>
</dbReference>
<dbReference type="Proteomes" id="UP000322876">
    <property type="component" value="Unassembled WGS sequence"/>
</dbReference>
<protein>
    <submittedName>
        <fullName evidence="2">Uncharacterized protein</fullName>
    </submittedName>
</protein>
<comment type="caution">
    <text evidence="2">The sequence shown here is derived from an EMBL/GenBank/DDBJ whole genome shotgun (WGS) entry which is preliminary data.</text>
</comment>
<dbReference type="RefSeq" id="WP_149266924.1">
    <property type="nucleotide sequence ID" value="NZ_VFJB01000007.1"/>
</dbReference>
<proteinExistence type="predicted"/>
<keyword evidence="3" id="KW-1185">Reference proteome</keyword>